<dbReference type="OrthoDB" id="6512771at2759"/>
<dbReference type="AlphaFoldDB" id="A0A812L649"/>
<dbReference type="EMBL" id="CAJNIZ010005460">
    <property type="protein sequence ID" value="CAE7242021.1"/>
    <property type="molecule type" value="Genomic_DNA"/>
</dbReference>
<accession>A0A812L649</accession>
<sequence>VLEAAEDPNSALARSLGIRQAVRVAQVRMDTEWNFATSADLRTKIFLPKAVNPIRIGCALATLWPLSRASNCALQAKRSFLLPTQFHRRFLLHLMLVALEAMWTYVLNLLLLLLLKNKTRDLGNDPAFLDRFRLYLLRLWFPALIFPSSMNFYLLYLKQTMVAYSTRLASSKFLKNHRRFQGRARGHPQVLDQVNSKFMKNKRRFRARGSASSTEAPYFTEDFLWDVEPLTRTVRECRLRKMVNGIEEYEIDTDDDDESDFAYLRPADVFLTGKAVRSEIKLKDLSPENRAKFLASMEKEWTSWMKFNAVEILTPAQILSLPGDVRIIGTRWVHTDKNQKQRLLALHLCHKTGKSREQVTKEYPFAAKSRLVVQGHQEDASDLRTDSPTASLLAFNLVSAVAVLKGRSWWKKLFKTLRKNGWRMSAIEPALFILADGSSLLGVLITHVDDLYSCGEGEAYDKTLKEMEQDGSIFLDQMDSIEGIDYMVLPTERRKNVNGPLTDAEKSAFRALIGQMGWVVRQSRPDLMVNVSLAAQAMGNPKIRDVVALNKAVKHPKDSSEHKWCFRKCNFTLEEAIVFSFADSSFGNVEGGKSQCGFVVGLTTRDVFNGDPVPILILETYSGSIKRVCRSTLAAEANGFLAGTEAAEYLRMLLMELIHPDVQIRDLDNHYLKEKIAMFTDARSLEQSINKDTGQPADKRVRILLAQVKEMIGENPFEDDAPASASWVDTSQMLTDVLTKEGCDREPLLHALAEGEWQLRPSEAAQEKKLLIRAGRHVRKAARARAEDGC</sequence>
<evidence type="ECO:0000313" key="2">
    <source>
        <dbReference type="EMBL" id="CAE7242021.1"/>
    </source>
</evidence>
<keyword evidence="1" id="KW-0812">Transmembrane</keyword>
<name>A0A812L649_SYMPI</name>
<organism evidence="2 3">
    <name type="scientific">Symbiodinium pilosum</name>
    <name type="common">Dinoflagellate</name>
    <dbReference type="NCBI Taxonomy" id="2952"/>
    <lineage>
        <taxon>Eukaryota</taxon>
        <taxon>Sar</taxon>
        <taxon>Alveolata</taxon>
        <taxon>Dinophyceae</taxon>
        <taxon>Suessiales</taxon>
        <taxon>Symbiodiniaceae</taxon>
        <taxon>Symbiodinium</taxon>
    </lineage>
</organism>
<proteinExistence type="predicted"/>
<feature type="non-terminal residue" evidence="2">
    <location>
        <position position="1"/>
    </location>
</feature>
<reference evidence="2" key="1">
    <citation type="submission" date="2021-02" db="EMBL/GenBank/DDBJ databases">
        <authorList>
            <person name="Dougan E. K."/>
            <person name="Rhodes N."/>
            <person name="Thang M."/>
            <person name="Chan C."/>
        </authorList>
    </citation>
    <scope>NUCLEOTIDE SEQUENCE</scope>
</reference>
<comment type="caution">
    <text evidence="2">The sequence shown here is derived from an EMBL/GenBank/DDBJ whole genome shotgun (WGS) entry which is preliminary data.</text>
</comment>
<dbReference type="Proteomes" id="UP000649617">
    <property type="component" value="Unassembled WGS sequence"/>
</dbReference>
<gene>
    <name evidence="2" type="primary">GIP</name>
    <name evidence="2" type="ORF">SPIL2461_LOCUS4237</name>
</gene>
<feature type="transmembrane region" description="Helical" evidence="1">
    <location>
        <begin position="90"/>
        <end position="115"/>
    </location>
</feature>
<feature type="transmembrane region" description="Helical" evidence="1">
    <location>
        <begin position="135"/>
        <end position="156"/>
    </location>
</feature>
<evidence type="ECO:0000256" key="1">
    <source>
        <dbReference type="SAM" id="Phobius"/>
    </source>
</evidence>
<evidence type="ECO:0000313" key="3">
    <source>
        <dbReference type="Proteomes" id="UP000649617"/>
    </source>
</evidence>
<keyword evidence="1" id="KW-1133">Transmembrane helix</keyword>
<keyword evidence="3" id="KW-1185">Reference proteome</keyword>
<protein>
    <submittedName>
        <fullName evidence="2">GIP protein</fullName>
    </submittedName>
</protein>
<keyword evidence="1" id="KW-0472">Membrane</keyword>